<evidence type="ECO:0000256" key="1">
    <source>
        <dbReference type="SAM" id="MobiDB-lite"/>
    </source>
</evidence>
<feature type="compositionally biased region" description="Polar residues" evidence="1">
    <location>
        <begin position="225"/>
        <end position="236"/>
    </location>
</feature>
<dbReference type="AlphaFoldDB" id="A0A238VYN8"/>
<proteinExistence type="predicted"/>
<dbReference type="Proteomes" id="UP000198397">
    <property type="component" value="Unassembled WGS sequence"/>
</dbReference>
<gene>
    <name evidence="2" type="ORF">SAMN06264855_104228</name>
</gene>
<evidence type="ECO:0000313" key="2">
    <source>
        <dbReference type="EMBL" id="SNR39430.1"/>
    </source>
</evidence>
<protein>
    <submittedName>
        <fullName evidence="2">Uncharacterized protein</fullName>
    </submittedName>
</protein>
<dbReference type="EMBL" id="FZNQ01000004">
    <property type="protein sequence ID" value="SNR39430.1"/>
    <property type="molecule type" value="Genomic_DNA"/>
</dbReference>
<reference evidence="2 3" key="1">
    <citation type="submission" date="2017-06" db="EMBL/GenBank/DDBJ databases">
        <authorList>
            <person name="Kim H.J."/>
            <person name="Triplett B.A."/>
        </authorList>
    </citation>
    <scope>NUCLEOTIDE SEQUENCE [LARGE SCALE GENOMIC DNA]</scope>
    <source>
        <strain evidence="2 3">DSM 8800</strain>
    </source>
</reference>
<dbReference type="OrthoDB" id="382937at2157"/>
<keyword evidence="3" id="KW-1185">Reference proteome</keyword>
<evidence type="ECO:0000313" key="3">
    <source>
        <dbReference type="Proteomes" id="UP000198397"/>
    </source>
</evidence>
<organism evidence="2 3">
    <name type="scientific">Halorubrum vacuolatum</name>
    <name type="common">Natronobacterium vacuolatum</name>
    <dbReference type="NCBI Taxonomy" id="63740"/>
    <lineage>
        <taxon>Archaea</taxon>
        <taxon>Methanobacteriati</taxon>
        <taxon>Methanobacteriota</taxon>
        <taxon>Stenosarchaea group</taxon>
        <taxon>Halobacteria</taxon>
        <taxon>Halobacteriales</taxon>
        <taxon>Haloferacaceae</taxon>
        <taxon>Halorubrum</taxon>
    </lineage>
</organism>
<sequence length="432" mass="49906">MTISNLQFETEVNKAVGVSNENNDVFDRISSYLEDSNIYVPLEAGKKYPVKKGWNRKRNLITQEEAKRHLQSGGNVGLILGKWFNGNTYVLFDIEEAGILPADLKSVIDSHTVITHRSPHGGLNRIVRIEDREAYQLLHSYDTEHTDFREGPDADLELITSGETPLPPSEIHHRDCKDTKPCNGVGSDRYILDSINPEAPSLDIEAVRLIGDLLHQEEKEEDTEPNYNEEISGNVPSPSPRFNIEKEFNENVPSVRHTFKNRMDYMKKGDWEGQELFDKLYHGNFEDVSGSNKQGRAECKLANYIGFFFGNNEKFVRLFMDLAPFESYYEKYEDHRKFLLENATSVDWVYCEGVSFFKKYDVAFGIWIKEEMTTNELIEYASVEKDSVYRILKVLEAENMIEKDGNKIINQRITEGYLERLYNVIEKYEGEI</sequence>
<accession>A0A238VYN8</accession>
<name>A0A238VYN8_HALVU</name>
<dbReference type="SUPFAM" id="SSF46785">
    <property type="entry name" value="Winged helix' DNA-binding domain"/>
    <property type="match status" value="1"/>
</dbReference>
<feature type="region of interest" description="Disordered" evidence="1">
    <location>
        <begin position="218"/>
        <end position="240"/>
    </location>
</feature>
<dbReference type="SUPFAM" id="SSF56747">
    <property type="entry name" value="Prim-pol domain"/>
    <property type="match status" value="1"/>
</dbReference>
<dbReference type="RefSeq" id="WP_143420356.1">
    <property type="nucleotide sequence ID" value="NZ_FZNQ01000004.1"/>
</dbReference>
<dbReference type="InterPro" id="IPR036390">
    <property type="entry name" value="WH_DNA-bd_sf"/>
</dbReference>